<sequence length="123" mass="13120">HQTDASKAESPGDGGGVRFASGKSCLFVKQPRDLVRDLRSTSMRAGVFRAGDTYPTAETELSLPGCLCDQLAVIANEPANLPRPFTVKGGFHLLDPGDDPSGTLHMELTITCLGSFSPTHYEL</sequence>
<proteinExistence type="predicted"/>
<dbReference type="OrthoDB" id="7682862at2759"/>
<organism evidence="2">
    <name type="scientific">Harpegnathos saltator</name>
    <name type="common">Jerdon's jumping ant</name>
    <dbReference type="NCBI Taxonomy" id="610380"/>
    <lineage>
        <taxon>Eukaryota</taxon>
        <taxon>Metazoa</taxon>
        <taxon>Ecdysozoa</taxon>
        <taxon>Arthropoda</taxon>
        <taxon>Hexapoda</taxon>
        <taxon>Insecta</taxon>
        <taxon>Pterygota</taxon>
        <taxon>Neoptera</taxon>
        <taxon>Endopterygota</taxon>
        <taxon>Hymenoptera</taxon>
        <taxon>Apocrita</taxon>
        <taxon>Aculeata</taxon>
        <taxon>Formicoidea</taxon>
        <taxon>Formicidae</taxon>
        <taxon>Ponerinae</taxon>
        <taxon>Ponerini</taxon>
        <taxon>Harpegnathos</taxon>
    </lineage>
</organism>
<keyword evidence="2" id="KW-1185">Reference proteome</keyword>
<dbReference type="STRING" id="610380.E2BHR8"/>
<protein>
    <submittedName>
        <fullName evidence="1">Uncharacterized protein</fullName>
    </submittedName>
</protein>
<gene>
    <name evidence="1" type="ORF">EAI_05864</name>
</gene>
<dbReference type="Proteomes" id="UP000008237">
    <property type="component" value="Unassembled WGS sequence"/>
</dbReference>
<dbReference type="InParanoid" id="E2BHR8"/>
<accession>E2BHR8</accession>
<evidence type="ECO:0000313" key="2">
    <source>
        <dbReference type="Proteomes" id="UP000008237"/>
    </source>
</evidence>
<feature type="non-terminal residue" evidence="1">
    <location>
        <position position="123"/>
    </location>
</feature>
<reference evidence="1 2" key="1">
    <citation type="journal article" date="2010" name="Science">
        <title>Genomic comparison of the ants Camponotus floridanus and Harpegnathos saltator.</title>
        <authorList>
            <person name="Bonasio R."/>
            <person name="Zhang G."/>
            <person name="Ye C."/>
            <person name="Mutti N.S."/>
            <person name="Fang X."/>
            <person name="Qin N."/>
            <person name="Donahue G."/>
            <person name="Yang P."/>
            <person name="Li Q."/>
            <person name="Li C."/>
            <person name="Zhang P."/>
            <person name="Huang Z."/>
            <person name="Berger S.L."/>
            <person name="Reinberg D."/>
            <person name="Wang J."/>
            <person name="Liebig J."/>
        </authorList>
    </citation>
    <scope>NUCLEOTIDE SEQUENCE [LARGE SCALE GENOMIC DNA]</scope>
    <source>
        <strain evidence="1 2">R22 G/1</strain>
    </source>
</reference>
<dbReference type="Pfam" id="PF14924">
    <property type="entry name" value="MAP10_N"/>
    <property type="match status" value="1"/>
</dbReference>
<dbReference type="AlphaFoldDB" id="E2BHR8"/>
<dbReference type="EMBL" id="GL448324">
    <property type="protein sequence ID" value="EFN84751.1"/>
    <property type="molecule type" value="Genomic_DNA"/>
</dbReference>
<name>E2BHR8_HARSA</name>
<feature type="non-terminal residue" evidence="1">
    <location>
        <position position="1"/>
    </location>
</feature>
<evidence type="ECO:0000313" key="1">
    <source>
        <dbReference type="EMBL" id="EFN84751.1"/>
    </source>
</evidence>